<keyword evidence="7" id="KW-1185">Reference proteome</keyword>
<evidence type="ECO:0000256" key="2">
    <source>
        <dbReference type="ARBA" id="ARBA00010687"/>
    </source>
</evidence>
<sequence length="230" mass="24791">MALLAFAVVQASASCYSKQQYFLRACVANMLDVASALTKGHDLSSVGLMETEQGANWISTSGNTTTIEAILGAGGMDTVRLRNFATLWKAARKGVTDAVSDGTTQPKVMIHLDNGWKYETVSWFFKGLFAEGTVTHRRRGHVLLLVLPILQHGGDDDVLTSSLTKLANTYSKQIYVAETDWPTECSKVTVSANYAVSAVGQTQWVDAIKSVLEGLPEAWVPAFSTGSPPT</sequence>
<dbReference type="OrthoDB" id="110914at2759"/>
<dbReference type="PANTHER" id="PTHR34983">
    <property type="entry name" value="ARABINOGALACTAN ENDO-BETA-1,4-GALACTANASE A"/>
    <property type="match status" value="1"/>
</dbReference>
<dbReference type="GO" id="GO:0031218">
    <property type="term" value="F:arabinogalactan endo-1,4-beta-galactosidase activity"/>
    <property type="evidence" value="ECO:0007669"/>
    <property type="project" value="UniProtKB-EC"/>
</dbReference>
<evidence type="ECO:0000313" key="7">
    <source>
        <dbReference type="Proteomes" id="UP001165083"/>
    </source>
</evidence>
<dbReference type="Gene3D" id="3.20.20.80">
    <property type="entry name" value="Glycosidases"/>
    <property type="match status" value="1"/>
</dbReference>
<gene>
    <name evidence="6" type="ORF">Plil01_000524700</name>
</gene>
<keyword evidence="4" id="KW-0378">Hydrolase</keyword>
<evidence type="ECO:0000256" key="3">
    <source>
        <dbReference type="ARBA" id="ARBA00012556"/>
    </source>
</evidence>
<dbReference type="GO" id="GO:0015926">
    <property type="term" value="F:glucosidase activity"/>
    <property type="evidence" value="ECO:0007669"/>
    <property type="project" value="InterPro"/>
</dbReference>
<dbReference type="EC" id="3.2.1.89" evidence="3"/>
<proteinExistence type="inferred from homology"/>
<keyword evidence="5" id="KW-0326">Glycosidase</keyword>
<protein>
    <recommendedName>
        <fullName evidence="3">arabinogalactan endo-beta-1,4-galactanase</fullName>
        <ecNumber evidence="3">3.2.1.89</ecNumber>
    </recommendedName>
</protein>
<evidence type="ECO:0000256" key="1">
    <source>
        <dbReference type="ARBA" id="ARBA00001695"/>
    </source>
</evidence>
<dbReference type="GO" id="GO:0045490">
    <property type="term" value="P:pectin catabolic process"/>
    <property type="evidence" value="ECO:0007669"/>
    <property type="project" value="TreeGrafter"/>
</dbReference>
<dbReference type="InterPro" id="IPR017853">
    <property type="entry name" value="GH"/>
</dbReference>
<comment type="caution">
    <text evidence="6">The sequence shown here is derived from an EMBL/GenBank/DDBJ whole genome shotgun (WGS) entry which is preliminary data.</text>
</comment>
<accession>A0A9W6WS36</accession>
<dbReference type="AlphaFoldDB" id="A0A9W6WS36"/>
<dbReference type="EMBL" id="BSXW01000219">
    <property type="protein sequence ID" value="GMF15334.1"/>
    <property type="molecule type" value="Genomic_DNA"/>
</dbReference>
<reference evidence="6" key="1">
    <citation type="submission" date="2023-04" db="EMBL/GenBank/DDBJ databases">
        <title>Phytophthora lilii NBRC 32176.</title>
        <authorList>
            <person name="Ichikawa N."/>
            <person name="Sato H."/>
            <person name="Tonouchi N."/>
        </authorList>
    </citation>
    <scope>NUCLEOTIDE SEQUENCE</scope>
    <source>
        <strain evidence="6">NBRC 32176</strain>
    </source>
</reference>
<dbReference type="InterPro" id="IPR011683">
    <property type="entry name" value="Glyco_hydro_53"/>
</dbReference>
<dbReference type="PANTHER" id="PTHR34983:SF1">
    <property type="entry name" value="ARABINOGALACTAN ENDO-BETA-1,4-GALACTANASE A"/>
    <property type="match status" value="1"/>
</dbReference>
<comment type="catalytic activity">
    <reaction evidence="1">
        <text>The enzyme specifically hydrolyzes (1-&gt;4)-beta-D-galactosidic linkages in type I arabinogalactans.</text>
        <dbReference type="EC" id="3.2.1.89"/>
    </reaction>
</comment>
<dbReference type="SUPFAM" id="SSF51445">
    <property type="entry name" value="(Trans)glycosidases"/>
    <property type="match status" value="1"/>
</dbReference>
<evidence type="ECO:0000256" key="4">
    <source>
        <dbReference type="ARBA" id="ARBA00022801"/>
    </source>
</evidence>
<evidence type="ECO:0000313" key="6">
    <source>
        <dbReference type="EMBL" id="GMF15334.1"/>
    </source>
</evidence>
<evidence type="ECO:0000256" key="5">
    <source>
        <dbReference type="ARBA" id="ARBA00023295"/>
    </source>
</evidence>
<dbReference type="Pfam" id="PF07745">
    <property type="entry name" value="Glyco_hydro_53"/>
    <property type="match status" value="1"/>
</dbReference>
<name>A0A9W6WS36_9STRA</name>
<dbReference type="Proteomes" id="UP001165083">
    <property type="component" value="Unassembled WGS sequence"/>
</dbReference>
<organism evidence="6 7">
    <name type="scientific">Phytophthora lilii</name>
    <dbReference type="NCBI Taxonomy" id="2077276"/>
    <lineage>
        <taxon>Eukaryota</taxon>
        <taxon>Sar</taxon>
        <taxon>Stramenopiles</taxon>
        <taxon>Oomycota</taxon>
        <taxon>Peronosporomycetes</taxon>
        <taxon>Peronosporales</taxon>
        <taxon>Peronosporaceae</taxon>
        <taxon>Phytophthora</taxon>
    </lineage>
</organism>
<comment type="similarity">
    <text evidence="2">Belongs to the glycosyl hydrolase 53 family.</text>
</comment>